<name>A0A0V0HLC4_SOLCH</name>
<proteinExistence type="predicted"/>
<reference evidence="1" key="1">
    <citation type="submission" date="2015-12" db="EMBL/GenBank/DDBJ databases">
        <title>Gene expression during late stages of embryo sac development: a critical building block for successful pollen-pistil interactions.</title>
        <authorList>
            <person name="Liu Y."/>
            <person name="Joly V."/>
            <person name="Sabar M."/>
            <person name="Matton D.P."/>
        </authorList>
    </citation>
    <scope>NUCLEOTIDE SEQUENCE</scope>
</reference>
<dbReference type="AlphaFoldDB" id="A0A0V0HLC4"/>
<accession>A0A0V0HLC4</accession>
<evidence type="ECO:0000313" key="1">
    <source>
        <dbReference type="EMBL" id="JAP20665.1"/>
    </source>
</evidence>
<dbReference type="EMBL" id="GEDG01018581">
    <property type="protein sequence ID" value="JAP20665.1"/>
    <property type="molecule type" value="Transcribed_RNA"/>
</dbReference>
<protein>
    <submittedName>
        <fullName evidence="1">Putative ovule protein</fullName>
    </submittedName>
</protein>
<organism evidence="1">
    <name type="scientific">Solanum chacoense</name>
    <name type="common">Chaco potato</name>
    <dbReference type="NCBI Taxonomy" id="4108"/>
    <lineage>
        <taxon>Eukaryota</taxon>
        <taxon>Viridiplantae</taxon>
        <taxon>Streptophyta</taxon>
        <taxon>Embryophyta</taxon>
        <taxon>Tracheophyta</taxon>
        <taxon>Spermatophyta</taxon>
        <taxon>Magnoliopsida</taxon>
        <taxon>eudicotyledons</taxon>
        <taxon>Gunneridae</taxon>
        <taxon>Pentapetalae</taxon>
        <taxon>asterids</taxon>
        <taxon>lamiids</taxon>
        <taxon>Solanales</taxon>
        <taxon>Solanaceae</taxon>
        <taxon>Solanoideae</taxon>
        <taxon>Solaneae</taxon>
        <taxon>Solanum</taxon>
    </lineage>
</organism>
<sequence>MQCVTSSSIKLAKSKCHLHGSFCTNSSHYSSSPLPLQVYSRRPRPNPPLANLVGVTIHDTCKQCLTSDSYFNNTPYLG</sequence>